<feature type="compositionally biased region" description="Pro residues" evidence="1">
    <location>
        <begin position="899"/>
        <end position="920"/>
    </location>
</feature>
<reference evidence="3" key="1">
    <citation type="submission" date="2022-10" db="EMBL/GenBank/DDBJ databases">
        <title>The WGS of Solirubrobacter phytolaccae KCTC 29190.</title>
        <authorList>
            <person name="Jiang Z."/>
        </authorList>
    </citation>
    <scope>NUCLEOTIDE SEQUENCE</scope>
    <source>
        <strain evidence="3">KCTC 29190</strain>
    </source>
</reference>
<accession>A0A9X3S9M3</accession>
<name>A0A9X3S9M3_9ACTN</name>
<feature type="region of interest" description="Disordered" evidence="1">
    <location>
        <begin position="889"/>
        <end position="940"/>
    </location>
</feature>
<dbReference type="InterPro" id="IPR022435">
    <property type="entry name" value="Surface-anchored_actinobac"/>
</dbReference>
<comment type="caution">
    <text evidence="3">The sequence shown here is derived from an EMBL/GenBank/DDBJ whole genome shotgun (WGS) entry which is preliminary data.</text>
</comment>
<dbReference type="Proteomes" id="UP001147653">
    <property type="component" value="Unassembled WGS sequence"/>
</dbReference>
<dbReference type="AlphaFoldDB" id="A0A9X3S9M3"/>
<sequence length="1036" mass="107316">MGFRNSCVAAAVGPLVGLLLGPPAFAAPPPVVADSGQYQITPRLTATGIDLGLWRNPGTTTVPGADGGPVLDLADVTVNLKAERVHVLPADAGWRVFGPRGADAYETGLPPDAADVALGFNSNLIPRAQLSTATATRNITYKIVEARVPGRAMIAPRAGTLVGATTTPPSPSTSSFDPTLPGVNQRGEVAGYQPFQFNNVGVYCLGLQAGAYLANQTPVTSAVETLRIVVGDWEDWGDKECGAGPELPSGYYEPDAVNQWDPATNKLLPVSHVDLAPYLNDSGQLEAGLHESAQGWDRWWSPANTVVFVPEAAAVTIPEPTATADFGFLGAPGDRVWRIPASASAGPGGTPALGYSGEEFEATDFAGRPQWRLDAVTGLDGGPAPGAFFLGTNETEVLTGGAPHFSTRQGLPQSRGFRSGSHVHANWDFTAPGTYCLSMTFSGWPAGKTYRTSTERVLTVVVGGTTHDPAGTRTCEQAQHDGNADFPAGTPAATPVAATPGRTVLAPPAGRQGFATFRVSGPEVELVHGSQTGGGVTYDPDDVVLSVDGAHAVSEPGLEAVWGAGRRQSLVAGVGTFKLGLSALDGPLTWSLGAVRGPGKVDFVSPDAPLRLSTVPELASASGVVRPDTTVAGDWRFEVPGVYCLPMTWTAADGTTAVTKTLAVAVGVSADGVQPGVGCVGSTGGGGGPDPDPGPDPGTGSGRTVLARGHVDISSTLDADRLVQTIDDGGVDREIDSVTLHVRPAAERRTPADPAYAFLGVPGAPVWLLPQSQDEGLLWPGWTLRPGTRALSSENAVRWELGAVRGPGRFVLYQNDGFGLPQPRLGQGSAFTFSGHGHGTWAFTADGAYCLPITATEVVTGHVATFTLLVAVGQVDAGAVTPADCGKSARELGARTPEPEPTATPTPTPESAPSPVPAPRPAVVTRAKAPSVSVRTKPQRLDRKRVARLATLVCPAGRSCRVSTPSRVRVTIASKRFDVQVLAPRSLRAGTRGSLRVRVPAAAARRLAGRQVRVRVPVKLSGSRSVTRTVAVTIRG</sequence>
<dbReference type="NCBIfam" id="NF038134">
    <property type="entry name" value="choice_anch_M"/>
    <property type="match status" value="2"/>
</dbReference>
<feature type="compositionally biased region" description="Gly residues" evidence="1">
    <location>
        <begin position="678"/>
        <end position="689"/>
    </location>
</feature>
<dbReference type="NCBIfam" id="TIGR03769">
    <property type="entry name" value="P_ac_wall_RPT"/>
    <property type="match status" value="1"/>
</dbReference>
<evidence type="ECO:0000256" key="1">
    <source>
        <dbReference type="SAM" id="MobiDB-lite"/>
    </source>
</evidence>
<keyword evidence="2" id="KW-0732">Signal</keyword>
<feature type="chain" id="PRO_5040951534" evidence="2">
    <location>
        <begin position="27"/>
        <end position="1036"/>
    </location>
</feature>
<keyword evidence="4" id="KW-1185">Reference proteome</keyword>
<dbReference type="RefSeq" id="WP_270025975.1">
    <property type="nucleotide sequence ID" value="NZ_JAPDDP010000024.1"/>
</dbReference>
<evidence type="ECO:0000313" key="4">
    <source>
        <dbReference type="Proteomes" id="UP001147653"/>
    </source>
</evidence>
<organism evidence="3 4">
    <name type="scientific">Solirubrobacter phytolaccae</name>
    <dbReference type="NCBI Taxonomy" id="1404360"/>
    <lineage>
        <taxon>Bacteria</taxon>
        <taxon>Bacillati</taxon>
        <taxon>Actinomycetota</taxon>
        <taxon>Thermoleophilia</taxon>
        <taxon>Solirubrobacterales</taxon>
        <taxon>Solirubrobacteraceae</taxon>
        <taxon>Solirubrobacter</taxon>
    </lineage>
</organism>
<feature type="region of interest" description="Disordered" evidence="1">
    <location>
        <begin position="678"/>
        <end position="703"/>
    </location>
</feature>
<protein>
    <submittedName>
        <fullName evidence="3">Choice-of-anchor M domain-containing protein</fullName>
    </submittedName>
</protein>
<feature type="signal peptide" evidence="2">
    <location>
        <begin position="1"/>
        <end position="26"/>
    </location>
</feature>
<evidence type="ECO:0000313" key="3">
    <source>
        <dbReference type="EMBL" id="MDA0181626.1"/>
    </source>
</evidence>
<proteinExistence type="predicted"/>
<dbReference type="EMBL" id="JAPDDP010000024">
    <property type="protein sequence ID" value="MDA0181626.1"/>
    <property type="molecule type" value="Genomic_DNA"/>
</dbReference>
<evidence type="ECO:0000256" key="2">
    <source>
        <dbReference type="SAM" id="SignalP"/>
    </source>
</evidence>
<gene>
    <name evidence="3" type="ORF">OJ997_15075</name>
</gene>